<keyword evidence="4" id="KW-1185">Reference proteome</keyword>
<keyword evidence="3" id="KW-0808">Transferase</keyword>
<evidence type="ECO:0000259" key="2">
    <source>
        <dbReference type="Pfam" id="PF14111"/>
    </source>
</evidence>
<feature type="non-terminal residue" evidence="3">
    <location>
        <position position="659"/>
    </location>
</feature>
<keyword evidence="3" id="KW-0695">RNA-directed DNA polymerase</keyword>
<dbReference type="PANTHER" id="PTHR31286:SF180">
    <property type="entry name" value="OS10G0362600 PROTEIN"/>
    <property type="match status" value="1"/>
</dbReference>
<evidence type="ECO:0000313" key="4">
    <source>
        <dbReference type="Proteomes" id="UP000554482"/>
    </source>
</evidence>
<accession>A0A7J6X288</accession>
<protein>
    <submittedName>
        <fullName evidence="3">Reverse transcriptase</fullName>
    </submittedName>
</protein>
<dbReference type="GO" id="GO:0003964">
    <property type="term" value="F:RNA-directed DNA polymerase activity"/>
    <property type="evidence" value="ECO:0007669"/>
    <property type="project" value="UniProtKB-KW"/>
</dbReference>
<keyword evidence="3" id="KW-0548">Nucleotidyltransferase</keyword>
<sequence length="659" mass="75407">KILSCFPLDLRPQILTGDSSSHPHEGNVGGTEFPPLPGIKQPDLGQQKASIWSDLFKSGSSKLLKTNLSSFQPQIEDGIAVIPDEIIEEGTNTKEWKDYVVGYFIDKRLPFMVVKEALKRQWKLKGTYDLVADKELFYLKFSMSEDRQSVLDAGPVFIAGRVFVLQQWSDKIEKPKQRAQTMPIWVHLTGVPKSLWTNCCKFGHSTAKCHFNKVWVPKKVVNNVPGDRVVDNINLGGNIASDNCAKDNYKGKNIVGDSQNVIVLNGGEQDGIGKGIEKIASDKDLQIVVAQDNFDRSIDIVPCSLGMNLFELPPIPQKNSFNALMIEEPKSREEDDDIEETSDSESVNFNDEEECSKKLHEDYRHNLLVPMSAINHNTSNKVTRSRKSRTTSPPQTRSAVRRAISGEQPDHSPVKVFWPDFKKKATPFRFFNSWVHDDRFLPLVQEIWNQKIYSNPMYVINTKLKTLKEHLRHWARANFSNMHDQVVDKRRELSILQEQMQTVQDVSIYQREKEMFKQFTELADKEIKDLRQKYKGKWNLEADRCTAFYHNAVKERRGQNSIWTLERQDGSVTHDAYEIETIIEMFYKNLLGTESTATPDPEFYNNMPVKNTISPQQAAILDADISEDEIKAALFSIEDQKAPGPDGYNAFFFKFCWGI</sequence>
<comment type="caution">
    <text evidence="3">The sequence shown here is derived from an EMBL/GenBank/DDBJ whole genome shotgun (WGS) entry which is preliminary data.</text>
</comment>
<gene>
    <name evidence="3" type="ORF">FRX31_007418</name>
</gene>
<feature type="compositionally biased region" description="Acidic residues" evidence="1">
    <location>
        <begin position="334"/>
        <end position="343"/>
    </location>
</feature>
<feature type="region of interest" description="Disordered" evidence="1">
    <location>
        <begin position="375"/>
        <end position="406"/>
    </location>
</feature>
<name>A0A7J6X288_THATH</name>
<dbReference type="Pfam" id="PF14111">
    <property type="entry name" value="DUF4283"/>
    <property type="match status" value="1"/>
</dbReference>
<dbReference type="EMBL" id="JABWDY010007362">
    <property type="protein sequence ID" value="KAF5202995.1"/>
    <property type="molecule type" value="Genomic_DNA"/>
</dbReference>
<feature type="non-terminal residue" evidence="3">
    <location>
        <position position="1"/>
    </location>
</feature>
<feature type="domain" description="DUF4283" evidence="2">
    <location>
        <begin position="93"/>
        <end position="172"/>
    </location>
</feature>
<reference evidence="3 4" key="1">
    <citation type="submission" date="2020-06" db="EMBL/GenBank/DDBJ databases">
        <title>Transcriptomic and genomic resources for Thalictrum thalictroides and T. hernandezii: Facilitating candidate gene discovery in an emerging model plant lineage.</title>
        <authorList>
            <person name="Arias T."/>
            <person name="Riano-Pachon D.M."/>
            <person name="Di Stilio V.S."/>
        </authorList>
    </citation>
    <scope>NUCLEOTIDE SEQUENCE [LARGE SCALE GENOMIC DNA]</scope>
    <source>
        <strain evidence="4">cv. WT478/WT964</strain>
        <tissue evidence="3">Leaves</tissue>
    </source>
</reference>
<dbReference type="InterPro" id="IPR025558">
    <property type="entry name" value="DUF4283"/>
</dbReference>
<dbReference type="Proteomes" id="UP000554482">
    <property type="component" value="Unassembled WGS sequence"/>
</dbReference>
<dbReference type="InterPro" id="IPR040256">
    <property type="entry name" value="At4g02000-like"/>
</dbReference>
<dbReference type="AlphaFoldDB" id="A0A7J6X288"/>
<proteinExistence type="predicted"/>
<evidence type="ECO:0000313" key="3">
    <source>
        <dbReference type="EMBL" id="KAF5202995.1"/>
    </source>
</evidence>
<dbReference type="PANTHER" id="PTHR31286">
    <property type="entry name" value="GLYCINE-RICH CELL WALL STRUCTURAL PROTEIN 1.8-LIKE"/>
    <property type="match status" value="1"/>
</dbReference>
<organism evidence="3 4">
    <name type="scientific">Thalictrum thalictroides</name>
    <name type="common">Rue-anemone</name>
    <name type="synonym">Anemone thalictroides</name>
    <dbReference type="NCBI Taxonomy" id="46969"/>
    <lineage>
        <taxon>Eukaryota</taxon>
        <taxon>Viridiplantae</taxon>
        <taxon>Streptophyta</taxon>
        <taxon>Embryophyta</taxon>
        <taxon>Tracheophyta</taxon>
        <taxon>Spermatophyta</taxon>
        <taxon>Magnoliopsida</taxon>
        <taxon>Ranunculales</taxon>
        <taxon>Ranunculaceae</taxon>
        <taxon>Thalictroideae</taxon>
        <taxon>Thalictrum</taxon>
    </lineage>
</organism>
<feature type="region of interest" description="Disordered" evidence="1">
    <location>
        <begin position="16"/>
        <end position="39"/>
    </location>
</feature>
<evidence type="ECO:0000256" key="1">
    <source>
        <dbReference type="SAM" id="MobiDB-lite"/>
    </source>
</evidence>
<feature type="region of interest" description="Disordered" evidence="1">
    <location>
        <begin position="328"/>
        <end position="354"/>
    </location>
</feature>
<dbReference type="OrthoDB" id="1093298at2759"/>